<evidence type="ECO:0000313" key="1">
    <source>
        <dbReference type="EMBL" id="CAG8756201.1"/>
    </source>
</evidence>
<dbReference type="Proteomes" id="UP000789920">
    <property type="component" value="Unassembled WGS sequence"/>
</dbReference>
<feature type="non-terminal residue" evidence="1">
    <location>
        <position position="1"/>
    </location>
</feature>
<gene>
    <name evidence="1" type="ORF">RPERSI_LOCUS14706</name>
</gene>
<keyword evidence="2" id="KW-1185">Reference proteome</keyword>
<accession>A0ACA9QJZ8</accession>
<protein>
    <submittedName>
        <fullName evidence="1">29492_t:CDS:1</fullName>
    </submittedName>
</protein>
<organism evidence="1 2">
    <name type="scientific">Racocetra persica</name>
    <dbReference type="NCBI Taxonomy" id="160502"/>
    <lineage>
        <taxon>Eukaryota</taxon>
        <taxon>Fungi</taxon>
        <taxon>Fungi incertae sedis</taxon>
        <taxon>Mucoromycota</taxon>
        <taxon>Glomeromycotina</taxon>
        <taxon>Glomeromycetes</taxon>
        <taxon>Diversisporales</taxon>
        <taxon>Gigasporaceae</taxon>
        <taxon>Racocetra</taxon>
    </lineage>
</organism>
<dbReference type="EMBL" id="CAJVQC010034369">
    <property type="protein sequence ID" value="CAG8756201.1"/>
    <property type="molecule type" value="Genomic_DNA"/>
</dbReference>
<proteinExistence type="predicted"/>
<name>A0ACA9QJZ8_9GLOM</name>
<comment type="caution">
    <text evidence="1">The sequence shown here is derived from an EMBL/GenBank/DDBJ whole genome shotgun (WGS) entry which is preliminary data.</text>
</comment>
<sequence length="227" mass="25442">SKIGSKVKNKANKIEYETVEMCIYWLASKYFIQGNKDDANKESINEDESSGSNETNSKNKTNNDDELAIDVQNGNQNKKEVLIRPVGHYAMKLHPTSEQRGIFINWVANASLLDRLASLASAYYILVGIFAGISKAAGPCMEDNSLEDWPFIPLLFIWALPIIYVRISNGVVVYKFSEDSFPDQSILVTAFEEKDLHKKRIYVAITALASVALPWLAVIIAYYTPPI</sequence>
<evidence type="ECO:0000313" key="2">
    <source>
        <dbReference type="Proteomes" id="UP000789920"/>
    </source>
</evidence>
<reference evidence="1" key="1">
    <citation type="submission" date="2021-06" db="EMBL/GenBank/DDBJ databases">
        <authorList>
            <person name="Kallberg Y."/>
            <person name="Tangrot J."/>
            <person name="Rosling A."/>
        </authorList>
    </citation>
    <scope>NUCLEOTIDE SEQUENCE</scope>
    <source>
        <strain evidence="1">MA461A</strain>
    </source>
</reference>